<reference evidence="1 2" key="1">
    <citation type="submission" date="2019-02" db="EMBL/GenBank/DDBJ databases">
        <title>Deep-cultivation of Planctomycetes and their phenomic and genomic characterization uncovers novel biology.</title>
        <authorList>
            <person name="Wiegand S."/>
            <person name="Jogler M."/>
            <person name="Boedeker C."/>
            <person name="Pinto D."/>
            <person name="Vollmers J."/>
            <person name="Rivas-Marin E."/>
            <person name="Kohn T."/>
            <person name="Peeters S.H."/>
            <person name="Heuer A."/>
            <person name="Rast P."/>
            <person name="Oberbeckmann S."/>
            <person name="Bunk B."/>
            <person name="Jeske O."/>
            <person name="Meyerdierks A."/>
            <person name="Storesund J.E."/>
            <person name="Kallscheuer N."/>
            <person name="Luecker S."/>
            <person name="Lage O.M."/>
            <person name="Pohl T."/>
            <person name="Merkel B.J."/>
            <person name="Hornburger P."/>
            <person name="Mueller R.-W."/>
            <person name="Bruemmer F."/>
            <person name="Labrenz M."/>
            <person name="Spormann A.M."/>
            <person name="Op Den Camp H."/>
            <person name="Overmann J."/>
            <person name="Amann R."/>
            <person name="Jetten M.S.M."/>
            <person name="Mascher T."/>
            <person name="Medema M.H."/>
            <person name="Devos D.P."/>
            <person name="Kaster A.-K."/>
            <person name="Ovreas L."/>
            <person name="Rohde M."/>
            <person name="Galperin M.Y."/>
            <person name="Jogler C."/>
        </authorList>
    </citation>
    <scope>NUCLEOTIDE SEQUENCE [LARGE SCALE GENOMIC DNA]</scope>
    <source>
        <strain evidence="1 2">CA13</strain>
    </source>
</reference>
<name>A0A5C5Z4B1_9BACT</name>
<evidence type="ECO:0000313" key="1">
    <source>
        <dbReference type="EMBL" id="TWT81681.1"/>
    </source>
</evidence>
<evidence type="ECO:0000313" key="2">
    <source>
        <dbReference type="Proteomes" id="UP000315010"/>
    </source>
</evidence>
<organism evidence="1 2">
    <name type="scientific">Novipirellula herctigrandis</name>
    <dbReference type="NCBI Taxonomy" id="2527986"/>
    <lineage>
        <taxon>Bacteria</taxon>
        <taxon>Pseudomonadati</taxon>
        <taxon>Planctomycetota</taxon>
        <taxon>Planctomycetia</taxon>
        <taxon>Pirellulales</taxon>
        <taxon>Pirellulaceae</taxon>
        <taxon>Novipirellula</taxon>
    </lineage>
</organism>
<gene>
    <name evidence="1" type="ORF">CA13_31340</name>
</gene>
<dbReference type="RefSeq" id="WP_419194352.1">
    <property type="nucleotide sequence ID" value="NZ_SJPJ01000001.1"/>
</dbReference>
<dbReference type="AlphaFoldDB" id="A0A5C5Z4B1"/>
<dbReference type="Proteomes" id="UP000315010">
    <property type="component" value="Unassembled WGS sequence"/>
</dbReference>
<sequence length="113" mass="12747">MLETTRIAGDPPDAELVYALRRRALSGVDLLDLFRFITEHQQTPEGEIHRLSLFAYIRFAFGGTSEDFRDLKLLLNRIERVGSRYTTTDLDVAATLASNIASNRSAWCDKLGD</sequence>
<protein>
    <submittedName>
        <fullName evidence="1">Uncharacterized protein</fullName>
    </submittedName>
</protein>
<proteinExistence type="predicted"/>
<comment type="caution">
    <text evidence="1">The sequence shown here is derived from an EMBL/GenBank/DDBJ whole genome shotgun (WGS) entry which is preliminary data.</text>
</comment>
<dbReference type="EMBL" id="SJPJ01000001">
    <property type="protein sequence ID" value="TWT81681.1"/>
    <property type="molecule type" value="Genomic_DNA"/>
</dbReference>
<accession>A0A5C5Z4B1</accession>
<keyword evidence="2" id="KW-1185">Reference proteome</keyword>